<organism evidence="4">
    <name type="scientific">Arundo donax</name>
    <name type="common">Giant reed</name>
    <name type="synonym">Donax arundinaceus</name>
    <dbReference type="NCBI Taxonomy" id="35708"/>
    <lineage>
        <taxon>Eukaryota</taxon>
        <taxon>Viridiplantae</taxon>
        <taxon>Streptophyta</taxon>
        <taxon>Embryophyta</taxon>
        <taxon>Tracheophyta</taxon>
        <taxon>Spermatophyta</taxon>
        <taxon>Magnoliopsida</taxon>
        <taxon>Liliopsida</taxon>
        <taxon>Poales</taxon>
        <taxon>Poaceae</taxon>
        <taxon>PACMAD clade</taxon>
        <taxon>Arundinoideae</taxon>
        <taxon>Arundineae</taxon>
        <taxon>Arundo</taxon>
    </lineage>
</organism>
<dbReference type="AlphaFoldDB" id="A0A0A9E194"/>
<dbReference type="SMART" id="SM00360">
    <property type="entry name" value="RRM"/>
    <property type="match status" value="1"/>
</dbReference>
<dbReference type="Gene3D" id="3.30.70.330">
    <property type="match status" value="1"/>
</dbReference>
<dbReference type="InterPro" id="IPR012677">
    <property type="entry name" value="Nucleotide-bd_a/b_plait_sf"/>
</dbReference>
<dbReference type="GO" id="GO:0003723">
    <property type="term" value="F:RNA binding"/>
    <property type="evidence" value="ECO:0007669"/>
    <property type="project" value="UniProtKB-UniRule"/>
</dbReference>
<dbReference type="PROSITE" id="PS50102">
    <property type="entry name" value="RRM"/>
    <property type="match status" value="1"/>
</dbReference>
<accession>A0A0A9E194</accession>
<name>A0A0A9E194_ARUDO</name>
<dbReference type="InterPro" id="IPR000504">
    <property type="entry name" value="RRM_dom"/>
</dbReference>
<reference evidence="4" key="2">
    <citation type="journal article" date="2015" name="Data Brief">
        <title>Shoot transcriptome of the giant reed, Arundo donax.</title>
        <authorList>
            <person name="Barrero R.A."/>
            <person name="Guerrero F.D."/>
            <person name="Moolhuijzen P."/>
            <person name="Goolsby J.A."/>
            <person name="Tidwell J."/>
            <person name="Bellgard S.E."/>
            <person name="Bellgard M.I."/>
        </authorList>
    </citation>
    <scope>NUCLEOTIDE SEQUENCE</scope>
    <source>
        <tissue evidence="4">Shoot tissue taken approximately 20 cm above the soil surface</tissue>
    </source>
</reference>
<evidence type="ECO:0000313" key="4">
    <source>
        <dbReference type="EMBL" id="JAD89767.1"/>
    </source>
</evidence>
<dbReference type="SUPFAM" id="SSF54928">
    <property type="entry name" value="RNA-binding domain, RBD"/>
    <property type="match status" value="1"/>
</dbReference>
<dbReference type="EMBL" id="GBRH01208128">
    <property type="protein sequence ID" value="JAD89767.1"/>
    <property type="molecule type" value="Transcribed_RNA"/>
</dbReference>
<evidence type="ECO:0000256" key="2">
    <source>
        <dbReference type="PROSITE-ProRule" id="PRU00176"/>
    </source>
</evidence>
<dbReference type="InterPro" id="IPR034240">
    <property type="entry name" value="eIF3G_RRM"/>
</dbReference>
<evidence type="ECO:0000259" key="3">
    <source>
        <dbReference type="PROSITE" id="PS50102"/>
    </source>
</evidence>
<keyword evidence="1 2" id="KW-0694">RNA-binding</keyword>
<proteinExistence type="predicted"/>
<dbReference type="PANTHER" id="PTHR10352">
    <property type="entry name" value="EUKARYOTIC TRANSLATION INITIATION FACTOR 3 SUBUNIT G"/>
    <property type="match status" value="1"/>
</dbReference>
<reference evidence="4" key="1">
    <citation type="submission" date="2014-09" db="EMBL/GenBank/DDBJ databases">
        <authorList>
            <person name="Magalhaes I.L.F."/>
            <person name="Oliveira U."/>
            <person name="Santos F.R."/>
            <person name="Vidigal T.H.D.A."/>
            <person name="Brescovit A.D."/>
            <person name="Santos A.J."/>
        </authorList>
    </citation>
    <scope>NUCLEOTIDE SEQUENCE</scope>
    <source>
        <tissue evidence="4">Shoot tissue taken approximately 20 cm above the soil surface</tissue>
    </source>
</reference>
<protein>
    <submittedName>
        <fullName evidence="4">Pco079325</fullName>
    </submittedName>
</protein>
<dbReference type="InterPro" id="IPR035979">
    <property type="entry name" value="RBD_domain_sf"/>
</dbReference>
<dbReference type="Pfam" id="PF00076">
    <property type="entry name" value="RRM_1"/>
    <property type="match status" value="1"/>
</dbReference>
<feature type="domain" description="RRM" evidence="3">
    <location>
        <begin position="67"/>
        <end position="145"/>
    </location>
</feature>
<sequence>MALCYYFVTDHLIALAGSEADEQTASGDPQIETFVDRPPTTDGLAEPPICQICMRPVDVIRRRNAEASVRVTNLSMDTRECDLVDLFCPFGLINHAYLAVDEKADSSTRFGIVDYDQSVDAEKAISWLNGFPYDNLILQVEWATPRQ</sequence>
<dbReference type="CDD" id="cd12408">
    <property type="entry name" value="RRM_eIF3G_like"/>
    <property type="match status" value="1"/>
</dbReference>
<evidence type="ECO:0000256" key="1">
    <source>
        <dbReference type="ARBA" id="ARBA00022884"/>
    </source>
</evidence>